<evidence type="ECO:0000256" key="1">
    <source>
        <dbReference type="ARBA" id="ARBA00022694"/>
    </source>
</evidence>
<keyword evidence="4" id="KW-0547">Nucleotide-binding</keyword>
<dbReference type="GO" id="GO:0016779">
    <property type="term" value="F:nucleotidyltransferase activity"/>
    <property type="evidence" value="ECO:0007669"/>
    <property type="project" value="UniProtKB-KW"/>
</dbReference>
<comment type="caution">
    <text evidence="9">The sequence shown here is derived from an EMBL/GenBank/DDBJ whole genome shotgun (WGS) entry which is preliminary data.</text>
</comment>
<dbReference type="GO" id="GO:0046872">
    <property type="term" value="F:metal ion binding"/>
    <property type="evidence" value="ECO:0007669"/>
    <property type="project" value="UniProtKB-KW"/>
</dbReference>
<dbReference type="Pfam" id="PF13735">
    <property type="entry name" value="tRNA_NucTran2_2"/>
    <property type="match status" value="1"/>
</dbReference>
<evidence type="ECO:0000259" key="8">
    <source>
        <dbReference type="PROSITE" id="PS51831"/>
    </source>
</evidence>
<feature type="domain" description="HD" evidence="8">
    <location>
        <begin position="86"/>
        <end position="189"/>
    </location>
</feature>
<dbReference type="PROSITE" id="PS51831">
    <property type="entry name" value="HD"/>
    <property type="match status" value="1"/>
</dbReference>
<dbReference type="Pfam" id="PF12627">
    <property type="entry name" value="PolyA_pol_RNAbd"/>
    <property type="match status" value="1"/>
</dbReference>
<evidence type="ECO:0000256" key="2">
    <source>
        <dbReference type="ARBA" id="ARBA00022695"/>
    </source>
</evidence>
<evidence type="ECO:0000256" key="7">
    <source>
        <dbReference type="SAM" id="MobiDB-lite"/>
    </source>
</evidence>
<dbReference type="InterPro" id="IPR006674">
    <property type="entry name" value="HD_domain"/>
</dbReference>
<dbReference type="Proteomes" id="UP000177941">
    <property type="component" value="Unassembled WGS sequence"/>
</dbReference>
<organism evidence="9 10">
    <name type="scientific">Candidatus Andersenbacteria bacterium RIFCSPHIGHO2_12_FULL_45_11b</name>
    <dbReference type="NCBI Taxonomy" id="1797282"/>
    <lineage>
        <taxon>Bacteria</taxon>
        <taxon>Candidatus Anderseniibacteriota</taxon>
    </lineage>
</organism>
<dbReference type="EMBL" id="MHHS01000012">
    <property type="protein sequence ID" value="OGY37321.1"/>
    <property type="molecule type" value="Genomic_DNA"/>
</dbReference>
<gene>
    <name evidence="9" type="ORF">A3E36_02515</name>
</gene>
<evidence type="ECO:0000313" key="10">
    <source>
        <dbReference type="Proteomes" id="UP000177941"/>
    </source>
</evidence>
<name>A0A1G1XBP5_9BACT</name>
<dbReference type="PANTHER" id="PTHR47545:SF1">
    <property type="entry name" value="MULTIFUNCTIONAL CCA PROTEIN"/>
    <property type="match status" value="1"/>
</dbReference>
<keyword evidence="2" id="KW-0808">Transferase</keyword>
<evidence type="ECO:0000256" key="5">
    <source>
        <dbReference type="ARBA" id="ARBA00022842"/>
    </source>
</evidence>
<accession>A0A1G1XBP5</accession>
<dbReference type="GO" id="GO:0008033">
    <property type="term" value="P:tRNA processing"/>
    <property type="evidence" value="ECO:0007669"/>
    <property type="project" value="UniProtKB-KW"/>
</dbReference>
<sequence length="317" mass="36327">MRAIRFSAQLGFTIEEYTLKAITEYAPAIEAVSHERVRDEFIKIVMSRHPEPAMNLLQKTGLLAVLFPEIEEGVGITQNKHHVYTVFEHCVKSLQFAAEFEYAFHIRIAALLHDVGKPRTRRFANGDNTFYGHEIVGARMAEVFMKRLKFPSDLTKQVTHLVRHHMFYYDVGKVTPAGARRLLRRVGKDNFDDLIKLRIAERKGSGVPKAEPYRLRHLQFMVEQASKEPISVGQLAVTGNDLIHELGLRPGPMIGGILHALLAQVLEDPKKNDKNHLLEQARNLQEKTPEELKQLGESAIEKEEKKQEEEIKRKYHV</sequence>
<evidence type="ECO:0000313" key="9">
    <source>
        <dbReference type="EMBL" id="OGY37321.1"/>
    </source>
</evidence>
<proteinExistence type="predicted"/>
<evidence type="ECO:0000256" key="3">
    <source>
        <dbReference type="ARBA" id="ARBA00022723"/>
    </source>
</evidence>
<dbReference type="AlphaFoldDB" id="A0A1G1XBP5"/>
<protein>
    <recommendedName>
        <fullName evidence="8">HD domain-containing protein</fullName>
    </recommendedName>
</protein>
<reference evidence="9 10" key="1">
    <citation type="journal article" date="2016" name="Nat. Commun.">
        <title>Thousands of microbial genomes shed light on interconnected biogeochemical processes in an aquifer system.</title>
        <authorList>
            <person name="Anantharaman K."/>
            <person name="Brown C.T."/>
            <person name="Hug L.A."/>
            <person name="Sharon I."/>
            <person name="Castelle C.J."/>
            <person name="Probst A.J."/>
            <person name="Thomas B.C."/>
            <person name="Singh A."/>
            <person name="Wilkins M.J."/>
            <person name="Karaoz U."/>
            <person name="Brodie E.L."/>
            <person name="Williams K.H."/>
            <person name="Hubbard S.S."/>
            <person name="Banfield J.F."/>
        </authorList>
    </citation>
    <scope>NUCLEOTIDE SEQUENCE [LARGE SCALE GENOMIC DNA]</scope>
</reference>
<dbReference type="InterPro" id="IPR006675">
    <property type="entry name" value="HDIG_dom"/>
</dbReference>
<keyword evidence="5" id="KW-0460">Magnesium</keyword>
<feature type="region of interest" description="Disordered" evidence="7">
    <location>
        <begin position="279"/>
        <end position="317"/>
    </location>
</feature>
<dbReference type="InterPro" id="IPR050124">
    <property type="entry name" value="tRNA_CCA-adding_enzyme"/>
</dbReference>
<dbReference type="Gene3D" id="1.10.3090.10">
    <property type="entry name" value="cca-adding enzyme, domain 2"/>
    <property type="match status" value="1"/>
</dbReference>
<dbReference type="GO" id="GO:0003723">
    <property type="term" value="F:RNA binding"/>
    <property type="evidence" value="ECO:0007669"/>
    <property type="project" value="UniProtKB-KW"/>
</dbReference>
<dbReference type="Gene3D" id="1.10.246.80">
    <property type="match status" value="1"/>
</dbReference>
<keyword evidence="3" id="KW-0479">Metal-binding</keyword>
<dbReference type="SUPFAM" id="SSF81891">
    <property type="entry name" value="Poly A polymerase C-terminal region-like"/>
    <property type="match status" value="1"/>
</dbReference>
<dbReference type="GO" id="GO:0000166">
    <property type="term" value="F:nucleotide binding"/>
    <property type="evidence" value="ECO:0007669"/>
    <property type="project" value="UniProtKB-KW"/>
</dbReference>
<evidence type="ECO:0000256" key="6">
    <source>
        <dbReference type="ARBA" id="ARBA00022884"/>
    </source>
</evidence>
<dbReference type="NCBIfam" id="TIGR00277">
    <property type="entry name" value="HDIG"/>
    <property type="match status" value="1"/>
</dbReference>
<dbReference type="InterPro" id="IPR003607">
    <property type="entry name" value="HD/PDEase_dom"/>
</dbReference>
<keyword evidence="6" id="KW-0694">RNA-binding</keyword>
<dbReference type="InterPro" id="IPR032810">
    <property type="entry name" value="CCA-adding_enz_C"/>
</dbReference>
<evidence type="ECO:0000256" key="4">
    <source>
        <dbReference type="ARBA" id="ARBA00022741"/>
    </source>
</evidence>
<dbReference type="PANTHER" id="PTHR47545">
    <property type="entry name" value="MULTIFUNCTIONAL CCA PROTEIN"/>
    <property type="match status" value="1"/>
</dbReference>
<keyword evidence="1" id="KW-0819">tRNA processing</keyword>
<dbReference type="CDD" id="cd00077">
    <property type="entry name" value="HDc"/>
    <property type="match status" value="1"/>
</dbReference>
<keyword evidence="2" id="KW-0548">Nucleotidyltransferase</keyword>
<dbReference type="InterPro" id="IPR032828">
    <property type="entry name" value="PolyA_RNA-bd"/>
</dbReference>
<dbReference type="SMART" id="SM00471">
    <property type="entry name" value="HDc"/>
    <property type="match status" value="1"/>
</dbReference>